<evidence type="ECO:0000313" key="1">
    <source>
        <dbReference type="EMBL" id="EJW03993.1"/>
    </source>
</evidence>
<dbReference type="EMBL" id="AFBI03000026">
    <property type="protein sequence ID" value="EJW03993.1"/>
    <property type="molecule type" value="Genomic_DNA"/>
</dbReference>
<dbReference type="HOGENOM" id="CLU_1815753_0_0_1"/>
<name>J8ZWB9_EDHAE</name>
<keyword evidence="2" id="KW-1185">Reference proteome</keyword>
<comment type="caution">
    <text evidence="1">The sequence shown here is derived from an EMBL/GenBank/DDBJ whole genome shotgun (WGS) entry which is preliminary data.</text>
</comment>
<dbReference type="InParanoid" id="J8ZWB9"/>
<evidence type="ECO:0000313" key="2">
    <source>
        <dbReference type="Proteomes" id="UP000003163"/>
    </source>
</evidence>
<dbReference type="Proteomes" id="UP000003163">
    <property type="component" value="Unassembled WGS sequence"/>
</dbReference>
<dbReference type="AlphaFoldDB" id="J8ZWB9"/>
<dbReference type="VEuPathDB" id="MicrosporidiaDB:EDEG_01726"/>
<organism evidence="1 2">
    <name type="scientific">Edhazardia aedis (strain USNM 41457)</name>
    <name type="common">Microsporidian parasite</name>
    <dbReference type="NCBI Taxonomy" id="1003232"/>
    <lineage>
        <taxon>Eukaryota</taxon>
        <taxon>Fungi</taxon>
        <taxon>Fungi incertae sedis</taxon>
        <taxon>Microsporidia</taxon>
        <taxon>Edhazardia</taxon>
    </lineage>
</organism>
<gene>
    <name evidence="1" type="ORF">EDEG_01726</name>
</gene>
<sequence length="142" mass="17013">MKQRVDRMFFLALLELWNTTNIDKKYTASILDETAALQTDPSELEKIKYLCTDILPLLTKKSVNLMKNNQGNYCIVIEKLNLYKEYLFDEIKMAEKHQKVAFLFVSFINEYLKVKNLDFNIQFVYKNMCIHFYLLKKNNEYI</sequence>
<protein>
    <submittedName>
        <fullName evidence="1">Uncharacterized protein</fullName>
    </submittedName>
</protein>
<reference evidence="2" key="2">
    <citation type="submission" date="2015-07" db="EMBL/GenBank/DDBJ databases">
        <title>Contrasting host-pathogen interactions and genome evolution in two generalist and specialist microsporidian pathogens of mosquitoes.</title>
        <authorList>
            <consortium name="The Broad Institute Genomics Platform"/>
            <consortium name="The Broad Institute Genome Sequencing Center for Infectious Disease"/>
            <person name="Cuomo C.A."/>
            <person name="Sanscrainte N.D."/>
            <person name="Goldberg J.M."/>
            <person name="Heiman D."/>
            <person name="Young S."/>
            <person name="Zeng Q."/>
            <person name="Becnel J.J."/>
            <person name="Birren B.W."/>
        </authorList>
    </citation>
    <scope>NUCLEOTIDE SEQUENCE [LARGE SCALE GENOMIC DNA]</scope>
    <source>
        <strain evidence="2">USNM 41457</strain>
    </source>
</reference>
<accession>J8ZWB9</accession>
<reference evidence="1 2" key="1">
    <citation type="submission" date="2011-08" db="EMBL/GenBank/DDBJ databases">
        <authorList>
            <person name="Liu Z.J."/>
            <person name="Shi F.L."/>
            <person name="Lu J.Q."/>
            <person name="Li M."/>
            <person name="Wang Z.L."/>
        </authorList>
    </citation>
    <scope>NUCLEOTIDE SEQUENCE [LARGE SCALE GENOMIC DNA]</scope>
    <source>
        <strain evidence="1 2">USNM 41457</strain>
    </source>
</reference>
<proteinExistence type="predicted"/>